<dbReference type="Pfam" id="PF00528">
    <property type="entry name" value="BPD_transp_1"/>
    <property type="match status" value="1"/>
</dbReference>
<dbReference type="EMBL" id="QICS01000004">
    <property type="protein sequence ID" value="PXV91214.1"/>
    <property type="molecule type" value="Genomic_DNA"/>
</dbReference>
<dbReference type="PROSITE" id="PS50928">
    <property type="entry name" value="ABC_TM1"/>
    <property type="match status" value="1"/>
</dbReference>
<dbReference type="Proteomes" id="UP000247523">
    <property type="component" value="Unassembled WGS sequence"/>
</dbReference>
<evidence type="ECO:0000256" key="6">
    <source>
        <dbReference type="ARBA" id="ARBA00023136"/>
    </source>
</evidence>
<reference evidence="9 12" key="2">
    <citation type="submission" date="2018-05" db="EMBL/GenBank/DDBJ databases">
        <title>Genomic Encyclopedia of Type Strains, Phase IV (KMG-IV): sequencing the most valuable type-strain genomes for metagenomic binning, comparative biology and taxonomic classification.</title>
        <authorList>
            <person name="Goeker M."/>
        </authorList>
    </citation>
    <scope>NUCLEOTIDE SEQUENCE [LARGE SCALE GENOMIC DNA]</scope>
    <source>
        <strain evidence="9 12">DSM 28816</strain>
    </source>
</reference>
<comment type="similarity">
    <text evidence="7">Belongs to the binding-protein-dependent transport system permease family.</text>
</comment>
<feature type="transmembrane region" description="Helical" evidence="7">
    <location>
        <begin position="71"/>
        <end position="100"/>
    </location>
</feature>
<dbReference type="CDD" id="cd06261">
    <property type="entry name" value="TM_PBP2"/>
    <property type="match status" value="1"/>
</dbReference>
<evidence type="ECO:0000256" key="7">
    <source>
        <dbReference type="RuleBase" id="RU363032"/>
    </source>
</evidence>
<feature type="domain" description="ABC transmembrane type-1" evidence="8">
    <location>
        <begin position="71"/>
        <end position="280"/>
    </location>
</feature>
<feature type="transmembrane region" description="Helical" evidence="7">
    <location>
        <begin position="146"/>
        <end position="164"/>
    </location>
</feature>
<evidence type="ECO:0000256" key="3">
    <source>
        <dbReference type="ARBA" id="ARBA00022475"/>
    </source>
</evidence>
<evidence type="ECO:0000256" key="2">
    <source>
        <dbReference type="ARBA" id="ARBA00022448"/>
    </source>
</evidence>
<gene>
    <name evidence="9" type="ORF">C8E03_104222</name>
    <name evidence="10" type="ORF">CG710_008500</name>
</gene>
<proteinExistence type="inferred from homology"/>
<dbReference type="EMBL" id="NOKA02000012">
    <property type="protein sequence ID" value="RDY31624.1"/>
    <property type="molecule type" value="Genomic_DNA"/>
</dbReference>
<keyword evidence="11" id="KW-1185">Reference proteome</keyword>
<dbReference type="AlphaFoldDB" id="A0A255I6M1"/>
<dbReference type="RefSeq" id="WP_094378470.1">
    <property type="nucleotide sequence ID" value="NZ_NOKA02000012.1"/>
</dbReference>
<name>A0A255I6M1_9FIRM</name>
<comment type="caution">
    <text evidence="9">The sequence shown here is derived from an EMBL/GenBank/DDBJ whole genome shotgun (WGS) entry which is preliminary data.</text>
</comment>
<dbReference type="Gene3D" id="1.10.3720.10">
    <property type="entry name" value="MetI-like"/>
    <property type="match status" value="1"/>
</dbReference>
<feature type="transmembrane region" description="Helical" evidence="7">
    <location>
        <begin position="261"/>
        <end position="280"/>
    </location>
</feature>
<evidence type="ECO:0000256" key="5">
    <source>
        <dbReference type="ARBA" id="ARBA00022989"/>
    </source>
</evidence>
<accession>A0A255I6M1</accession>
<sequence>MKLKKRKRLHTSDILIDIVTFILMLLCLLPLMNVVATSFSSSAAATAGKVGILPVDFTVNAYRKILDDHQFWRSFMISVVRVILGTALNIALVVTMAYPLSKNRREFYAQGIYIKFVLFAMLFNGGMVPLFMIVNKLGLLNSIWSLVLPQAVGVGNVILLMNFFRSVPKSLEEAAEIDGANPVQILTYIFLPASKPCIATICLFCIVGHWNDYFSGILYISKTSNYPLQTYIQLISATFDLSKVTDIEKLKQYLMVSTRTLNSAKIVISVIPLLIIYPLLQKYFTTGLVVGAVKE</sequence>
<dbReference type="GO" id="GO:0005886">
    <property type="term" value="C:plasma membrane"/>
    <property type="evidence" value="ECO:0007669"/>
    <property type="project" value="UniProtKB-SubCell"/>
</dbReference>
<protein>
    <submittedName>
        <fullName evidence="10">Carbohydrate ABC transporter permease</fullName>
    </submittedName>
    <submittedName>
        <fullName evidence="9">Putative aldouronate transport system permease protein</fullName>
    </submittedName>
</protein>
<reference evidence="10 11" key="1">
    <citation type="journal article" date="2017" name="Genome Announc.">
        <title>Draft Genome Sequence of a Sporulating and Motile Strain of Lachnotalea glycerini Isolated from Water in Quebec City, Canada.</title>
        <authorList>
            <person name="Maheux A.F."/>
            <person name="Boudreau D.K."/>
            <person name="Berube E."/>
            <person name="Boissinot M."/>
            <person name="Raymond F."/>
            <person name="Brodeur S."/>
            <person name="Corbeil J."/>
            <person name="Isabel S."/>
            <person name="Omar R.F."/>
            <person name="Bergeron M.G."/>
        </authorList>
    </citation>
    <scope>NUCLEOTIDE SEQUENCE [LARGE SCALE GENOMIC DNA]</scope>
    <source>
        <strain evidence="10 11">CCRI-19302</strain>
    </source>
</reference>
<dbReference type="InterPro" id="IPR000515">
    <property type="entry name" value="MetI-like"/>
</dbReference>
<evidence type="ECO:0000313" key="10">
    <source>
        <dbReference type="EMBL" id="RDY31624.1"/>
    </source>
</evidence>
<dbReference type="PANTHER" id="PTHR43744">
    <property type="entry name" value="ABC TRANSPORTER PERMEASE PROTEIN MG189-RELATED-RELATED"/>
    <property type="match status" value="1"/>
</dbReference>
<keyword evidence="5 7" id="KW-1133">Transmembrane helix</keyword>
<keyword evidence="2 7" id="KW-0813">Transport</keyword>
<evidence type="ECO:0000313" key="9">
    <source>
        <dbReference type="EMBL" id="PXV91214.1"/>
    </source>
</evidence>
<dbReference type="Proteomes" id="UP000216411">
    <property type="component" value="Unassembled WGS sequence"/>
</dbReference>
<organism evidence="9 12">
    <name type="scientific">Lachnotalea glycerini</name>
    <dbReference type="NCBI Taxonomy" id="1763509"/>
    <lineage>
        <taxon>Bacteria</taxon>
        <taxon>Bacillati</taxon>
        <taxon>Bacillota</taxon>
        <taxon>Clostridia</taxon>
        <taxon>Lachnospirales</taxon>
        <taxon>Lachnospiraceae</taxon>
        <taxon>Lachnotalea</taxon>
    </lineage>
</organism>
<dbReference type="OrthoDB" id="157184at2"/>
<evidence type="ECO:0000313" key="11">
    <source>
        <dbReference type="Proteomes" id="UP000216411"/>
    </source>
</evidence>
<comment type="subcellular location">
    <subcellularLocation>
        <location evidence="1 7">Cell membrane</location>
        <topology evidence="1 7">Multi-pass membrane protein</topology>
    </subcellularLocation>
</comment>
<keyword evidence="4 7" id="KW-0812">Transmembrane</keyword>
<dbReference type="InterPro" id="IPR035906">
    <property type="entry name" value="MetI-like_sf"/>
</dbReference>
<evidence type="ECO:0000256" key="4">
    <source>
        <dbReference type="ARBA" id="ARBA00022692"/>
    </source>
</evidence>
<keyword evidence="3" id="KW-1003">Cell membrane</keyword>
<feature type="transmembrane region" description="Helical" evidence="7">
    <location>
        <begin position="112"/>
        <end position="134"/>
    </location>
</feature>
<evidence type="ECO:0000259" key="8">
    <source>
        <dbReference type="PROSITE" id="PS50928"/>
    </source>
</evidence>
<dbReference type="SUPFAM" id="SSF161098">
    <property type="entry name" value="MetI-like"/>
    <property type="match status" value="1"/>
</dbReference>
<dbReference type="PANTHER" id="PTHR43744:SF9">
    <property type="entry name" value="POLYGALACTURONAN_RHAMNOGALACTURONAN TRANSPORT SYSTEM PERMEASE PROTEIN YTCP"/>
    <property type="match status" value="1"/>
</dbReference>
<reference evidence="10" key="3">
    <citation type="submission" date="2018-07" db="EMBL/GenBank/DDBJ databases">
        <authorList>
            <person name="Quirk P.G."/>
            <person name="Krulwich T.A."/>
        </authorList>
    </citation>
    <scope>NUCLEOTIDE SEQUENCE</scope>
    <source>
        <strain evidence="10">CCRI-19302</strain>
    </source>
</reference>
<evidence type="ECO:0000256" key="1">
    <source>
        <dbReference type="ARBA" id="ARBA00004651"/>
    </source>
</evidence>
<dbReference type="GO" id="GO:0055085">
    <property type="term" value="P:transmembrane transport"/>
    <property type="evidence" value="ECO:0007669"/>
    <property type="project" value="InterPro"/>
</dbReference>
<keyword evidence="6 7" id="KW-0472">Membrane</keyword>
<evidence type="ECO:0000313" key="12">
    <source>
        <dbReference type="Proteomes" id="UP000247523"/>
    </source>
</evidence>